<dbReference type="Gene3D" id="1.20.1290.10">
    <property type="entry name" value="AhpD-like"/>
    <property type="match status" value="2"/>
</dbReference>
<dbReference type="EMBL" id="JACBZT010000001">
    <property type="protein sequence ID" value="NYJ08271.1"/>
    <property type="molecule type" value="Genomic_DNA"/>
</dbReference>
<gene>
    <name evidence="1" type="ORF">GGQ55_004549</name>
</gene>
<evidence type="ECO:0000313" key="1">
    <source>
        <dbReference type="EMBL" id="NYJ08271.1"/>
    </source>
</evidence>
<comment type="caution">
    <text evidence="1">The sequence shown here is derived from an EMBL/GenBank/DDBJ whole genome shotgun (WGS) entry which is preliminary data.</text>
</comment>
<organism evidence="1 2">
    <name type="scientific">Petropleomorpha daqingensis</name>
    <dbReference type="NCBI Taxonomy" id="2026353"/>
    <lineage>
        <taxon>Bacteria</taxon>
        <taxon>Bacillati</taxon>
        <taxon>Actinomycetota</taxon>
        <taxon>Actinomycetes</taxon>
        <taxon>Geodermatophilales</taxon>
        <taxon>Geodermatophilaceae</taxon>
        <taxon>Petropleomorpha</taxon>
    </lineage>
</organism>
<keyword evidence="1" id="KW-0560">Oxidoreductase</keyword>
<dbReference type="InterPro" id="IPR029032">
    <property type="entry name" value="AhpD-like"/>
</dbReference>
<dbReference type="PANTHER" id="PTHR35446:SF2">
    <property type="entry name" value="CARBOXYMUCONOLACTONE DECARBOXYLASE-LIKE DOMAIN-CONTAINING PROTEIN"/>
    <property type="match status" value="1"/>
</dbReference>
<accession>A0A853CM62</accession>
<proteinExistence type="predicted"/>
<evidence type="ECO:0000313" key="2">
    <source>
        <dbReference type="Proteomes" id="UP000541969"/>
    </source>
</evidence>
<sequence length="298" mass="32038">MDEVVVHHADLVAALRRAVFESAGETDPALRQAVGAGDPVDPVWAAYAEKVRTSSHRITDADVAALVAAGRTEVEIFEVTVAAATGAALQRLDAGLRAAGGDVRLGVVEHGHGLPARLFLRIARLVGGGERMDDVVTTGLHRPGLWGRPFFALVEAVMRGPSFWTPAEREYLAAHVSRLNECPFCRRAHTETTRLESRGGFDLDDASSVRPELAAVLPLMERLTAAPDALSAADVVAIRQAGVPDDAVVDALHVALVFHTANRMANALGWSWDSDEHVRAAARAIHRTRYRLPGIVLR</sequence>
<protein>
    <submittedName>
        <fullName evidence="1">Putative peroxidase-related enzyme</fullName>
    </submittedName>
</protein>
<keyword evidence="1" id="KW-0575">Peroxidase</keyword>
<reference evidence="1 2" key="1">
    <citation type="submission" date="2020-07" db="EMBL/GenBank/DDBJ databases">
        <title>Sequencing the genomes of 1000 actinobacteria strains.</title>
        <authorList>
            <person name="Klenk H.-P."/>
        </authorList>
    </citation>
    <scope>NUCLEOTIDE SEQUENCE [LARGE SCALE GENOMIC DNA]</scope>
    <source>
        <strain evidence="1 2">DSM 104001</strain>
    </source>
</reference>
<dbReference type="SUPFAM" id="SSF69118">
    <property type="entry name" value="AhpD-like"/>
    <property type="match status" value="2"/>
</dbReference>
<dbReference type="PANTHER" id="PTHR35446">
    <property type="entry name" value="SI:CH211-175M2.5"/>
    <property type="match status" value="1"/>
</dbReference>
<dbReference type="Proteomes" id="UP000541969">
    <property type="component" value="Unassembled WGS sequence"/>
</dbReference>
<keyword evidence="2" id="KW-1185">Reference proteome</keyword>
<name>A0A853CM62_9ACTN</name>
<dbReference type="AlphaFoldDB" id="A0A853CM62"/>
<dbReference type="RefSeq" id="WP_179720722.1">
    <property type="nucleotide sequence ID" value="NZ_JACBZT010000001.1"/>
</dbReference>
<dbReference type="GO" id="GO:0004601">
    <property type="term" value="F:peroxidase activity"/>
    <property type="evidence" value="ECO:0007669"/>
    <property type="project" value="UniProtKB-KW"/>
</dbReference>